<protein>
    <submittedName>
        <fullName evidence="4">Fatty acid-binding protein</fullName>
    </submittedName>
</protein>
<organism evidence="4">
    <name type="scientific">Abscondita cerata</name>
    <dbReference type="NCBI Taxonomy" id="2740424"/>
    <lineage>
        <taxon>Eukaryota</taxon>
        <taxon>Metazoa</taxon>
        <taxon>Ecdysozoa</taxon>
        <taxon>Arthropoda</taxon>
        <taxon>Hexapoda</taxon>
        <taxon>Insecta</taxon>
        <taxon>Pterygota</taxon>
        <taxon>Neoptera</taxon>
        <taxon>Endopterygota</taxon>
        <taxon>Coleoptera</taxon>
        <taxon>Polyphaga</taxon>
        <taxon>Elateriformia</taxon>
        <taxon>Elateroidea</taxon>
        <taxon>Lampyridae</taxon>
        <taxon>Luciolinae</taxon>
        <taxon>Abscondita</taxon>
    </lineage>
</organism>
<dbReference type="InterPro" id="IPR000463">
    <property type="entry name" value="Fatty_acid-bd"/>
</dbReference>
<dbReference type="PDBsum" id="2N93"/>
<keyword evidence="5" id="KW-0002">3D-structure</keyword>
<dbReference type="CDD" id="cd19448">
    <property type="entry name" value="FABP_pancrustacea"/>
    <property type="match status" value="1"/>
</dbReference>
<reference evidence="5" key="2">
    <citation type="journal article" date="2016" name="Biomol. NMR. Assign.">
        <title>1H, 15N and 13C resonance assignments of light organ-associated fatty acid-binding protein of Taiwanese fireflies.</title>
        <authorList>
            <person name="Tseng K.L."/>
            <person name="Lee Y.Z."/>
            <person name="Chen Y.R."/>
            <person name="Lyu P.C."/>
        </authorList>
    </citation>
    <scope>STRUCTURE BY NMR</scope>
</reference>
<dbReference type="PANTHER" id="PTHR11955">
    <property type="entry name" value="FATTY ACID BINDING PROTEIN"/>
    <property type="match status" value="1"/>
</dbReference>
<dbReference type="SMR" id="G1FKW0"/>
<dbReference type="Gene3D" id="2.40.128.20">
    <property type="match status" value="1"/>
</dbReference>
<reference evidence="4" key="1">
    <citation type="journal article" date="2011" name="PLoS ONE">
        <title>A photocytes-associated fatty acid-binding protein from the light organ of adult Taiwanese firefly, Luciola cerata.</title>
        <authorList>
            <person name="Goh K.S."/>
            <person name="Li C.W."/>
        </authorList>
    </citation>
    <scope>NUCLEOTIDE SEQUENCE</scope>
    <source>
        <tissue evidence="4">Light organ</tissue>
    </source>
</reference>
<dbReference type="PDB" id="2N93">
    <property type="method" value="NMR"/>
    <property type="chains" value="A=1-130"/>
</dbReference>
<keyword evidence="2" id="KW-0446">Lipid-binding</keyword>
<accession>G1FKW0</accession>
<dbReference type="PRINTS" id="PR00178">
    <property type="entry name" value="FATTYACIDBP"/>
</dbReference>
<dbReference type="AlphaFoldDB" id="G1FKW0"/>
<proteinExistence type="evidence at protein level"/>
<evidence type="ECO:0000256" key="1">
    <source>
        <dbReference type="ARBA" id="ARBA00008390"/>
    </source>
</evidence>
<dbReference type="EMBL" id="JN222802">
    <property type="protein sequence ID" value="AEM45872.1"/>
    <property type="molecule type" value="mRNA"/>
</dbReference>
<dbReference type="PROSITE" id="PS00214">
    <property type="entry name" value="FABP"/>
    <property type="match status" value="1"/>
</dbReference>
<dbReference type="EvolutionaryTrace" id="G1FKW0"/>
<evidence type="ECO:0007829" key="5">
    <source>
        <dbReference type="PDB" id="2N93"/>
    </source>
</evidence>
<dbReference type="GO" id="GO:0008289">
    <property type="term" value="F:lipid binding"/>
    <property type="evidence" value="ECO:0007669"/>
    <property type="project" value="UniProtKB-KW"/>
</dbReference>
<sequence>MVQLAGTYKLEKNENFEEYLAALGVPQDSIKKANSPGVVYEIIVNGNKFTFKSSSGMNSTLIVNEEVEEVLGTVNMNIKSFTKLEGSKLVVNSELPDGRKGTRTYEFCDKGFVLTMCAGDMVAKRYFIRT</sequence>
<comment type="similarity">
    <text evidence="1">Belongs to the calycin superfamily. Fatty-acid binding protein (FABP) family.</text>
</comment>
<gene>
    <name evidence="4" type="primary">FABP</name>
</gene>
<evidence type="ECO:0000313" key="4">
    <source>
        <dbReference type="EMBL" id="AEM45872.1"/>
    </source>
</evidence>
<dbReference type="SUPFAM" id="SSF50814">
    <property type="entry name" value="Lipocalins"/>
    <property type="match status" value="1"/>
</dbReference>
<feature type="domain" description="Cytosolic fatty-acid binding proteins" evidence="3">
    <location>
        <begin position="6"/>
        <end position="23"/>
    </location>
</feature>
<name>G1FKW0_9COLE</name>
<evidence type="ECO:0000256" key="2">
    <source>
        <dbReference type="ARBA" id="ARBA00023121"/>
    </source>
</evidence>
<dbReference type="InterPro" id="IPR031259">
    <property type="entry name" value="ILBP"/>
</dbReference>
<dbReference type="Pfam" id="PF14651">
    <property type="entry name" value="Lipocalin_7"/>
    <property type="match status" value="1"/>
</dbReference>
<evidence type="ECO:0000259" key="3">
    <source>
        <dbReference type="PROSITE" id="PS00214"/>
    </source>
</evidence>
<dbReference type="InterPro" id="IPR012674">
    <property type="entry name" value="Calycin"/>
</dbReference>